<evidence type="ECO:0000313" key="10">
    <source>
        <dbReference type="EMBL" id="GAT18055.1"/>
    </source>
</evidence>
<dbReference type="PRINTS" id="PR00368">
    <property type="entry name" value="FADPNR"/>
</dbReference>
<gene>
    <name evidence="10" type="primary">ndh</name>
    <name evidence="10" type="ORF">IWT126_00320</name>
</gene>
<dbReference type="Pfam" id="PF07992">
    <property type="entry name" value="Pyr_redox_2"/>
    <property type="match status" value="1"/>
</dbReference>
<dbReference type="Gene3D" id="3.50.50.100">
    <property type="match status" value="1"/>
</dbReference>
<keyword evidence="8" id="KW-1133">Transmembrane helix</keyword>
<keyword evidence="8" id="KW-0472">Membrane</keyword>
<evidence type="ECO:0000256" key="3">
    <source>
        <dbReference type="ARBA" id="ARBA00022630"/>
    </source>
</evidence>
<dbReference type="InterPro" id="IPR036188">
    <property type="entry name" value="FAD/NAD-bd_sf"/>
</dbReference>
<dbReference type="STRING" id="1302250.GCA_001313225_00439"/>
<feature type="domain" description="FAD/NAD(P)-binding" evidence="9">
    <location>
        <begin position="4"/>
        <end position="327"/>
    </location>
</feature>
<accession>A0A1Z5H4T9</accession>
<evidence type="ECO:0000256" key="7">
    <source>
        <dbReference type="ARBA" id="ARBA00047599"/>
    </source>
</evidence>
<dbReference type="EMBL" id="BCMG01000001">
    <property type="protein sequence ID" value="GAT18055.1"/>
    <property type="molecule type" value="Genomic_DNA"/>
</dbReference>
<feature type="transmembrane region" description="Helical" evidence="8">
    <location>
        <begin position="466"/>
        <end position="494"/>
    </location>
</feature>
<comment type="catalytic activity">
    <reaction evidence="7">
        <text>a quinone + NADH + H(+) = a quinol + NAD(+)</text>
        <dbReference type="Rhea" id="RHEA:46160"/>
        <dbReference type="ChEBI" id="CHEBI:15378"/>
        <dbReference type="ChEBI" id="CHEBI:24646"/>
        <dbReference type="ChEBI" id="CHEBI:57540"/>
        <dbReference type="ChEBI" id="CHEBI:57945"/>
        <dbReference type="ChEBI" id="CHEBI:132124"/>
        <dbReference type="EC" id="1.6.5.9"/>
    </reaction>
</comment>
<name>A0A1Z5H4T9_9LACO</name>
<comment type="caution">
    <text evidence="10">The sequence shown here is derived from an EMBL/GenBank/DDBJ whole genome shotgun (WGS) entry which is preliminary data.</text>
</comment>
<sequence>MAKNIVVVGAGFAGILATKKLAKRFKANSDITITLIDRHSYFTYLTQLHEVATERVAPDAIQYDLQHLFNHAKNVRLVTDTVTQVDKENKTVVGKRSQYPFDSLLISMGGEPNDFGTPGVKENGYTLWSMEDAIRLRTHLDDIIRQGAAEPDPKKRQAMLTIVICGSGFTGAETIGELIDYKKVLAKRHRIAETEIKFILVEAAPVIIKMLDRTNAGHAEKYFKRNGIEIHTASSITKVNPDSVEIKDHDPIATQTLIWTAGVKTNHIADEFGIEAGRGGRLITNQYLQAKGVEDQSIYVAGDNANATEEGAERAVPQTAQEAENEAVITAHNMAEDINGTTNYQAFTDKNKGFTVSFGAHYGIAQVFNDRRIRGWVATVMKHFTNYMYFWKIRSGYAMWKYAMDEFFRVQNGRTVFGDDTARNANVLWTLPLRLFFGLALFLDGRSNLSGTAGWLSAMSPTLGTIELILGVLIFIGLATWCASFLVILGFLIFVHTWPAVWILFAAFALLNGSGRSVGLDYWFVPWLQKTWSRSRYGTPRSIYHQ</sequence>
<feature type="transmembrane region" description="Helical" evidence="8">
    <location>
        <begin position="500"/>
        <end position="525"/>
    </location>
</feature>
<dbReference type="GO" id="GO:0050136">
    <property type="term" value="F:NADH dehydrogenase (quinone) (non-electrogenic) activity"/>
    <property type="evidence" value="ECO:0007669"/>
    <property type="project" value="UniProtKB-EC"/>
</dbReference>
<organism evidence="10 11">
    <name type="scientific">Secundilactobacillus silagei JCM 19001</name>
    <dbReference type="NCBI Taxonomy" id="1302250"/>
    <lineage>
        <taxon>Bacteria</taxon>
        <taxon>Bacillati</taxon>
        <taxon>Bacillota</taxon>
        <taxon>Bacilli</taxon>
        <taxon>Lactobacillales</taxon>
        <taxon>Lactobacillaceae</taxon>
        <taxon>Secundilactobacillus</taxon>
    </lineage>
</organism>
<keyword evidence="6" id="KW-0520">NAD</keyword>
<dbReference type="InterPro" id="IPR045024">
    <property type="entry name" value="NDH-2"/>
</dbReference>
<keyword evidence="3" id="KW-0285">Flavoprotein</keyword>
<evidence type="ECO:0000256" key="6">
    <source>
        <dbReference type="ARBA" id="ARBA00023027"/>
    </source>
</evidence>
<reference evidence="10 11" key="1">
    <citation type="submission" date="2015-11" db="EMBL/GenBank/DDBJ databases">
        <title>Draft genome sequences of new species of the genus Lactobacillus isolated from orchardgrass silage.</title>
        <authorList>
            <person name="Tohno M."/>
            <person name="Tanizawa Y."/>
            <person name="Arita M."/>
        </authorList>
    </citation>
    <scope>NUCLEOTIDE SEQUENCE [LARGE SCALE GENOMIC DNA]</scope>
    <source>
        <strain evidence="10 11">IWT126</strain>
    </source>
</reference>
<dbReference type="Proteomes" id="UP000198402">
    <property type="component" value="Unassembled WGS sequence"/>
</dbReference>
<dbReference type="AlphaFoldDB" id="A0A1Z5H4T9"/>
<dbReference type="SUPFAM" id="SSF51905">
    <property type="entry name" value="FAD/NAD(P)-binding domain"/>
    <property type="match status" value="2"/>
</dbReference>
<evidence type="ECO:0000256" key="2">
    <source>
        <dbReference type="ARBA" id="ARBA00012637"/>
    </source>
</evidence>
<comment type="similarity">
    <text evidence="1">Belongs to the NADH dehydrogenase family.</text>
</comment>
<protein>
    <recommendedName>
        <fullName evidence="2">NADH:ubiquinone reductase (non-electrogenic)</fullName>
        <ecNumber evidence="2">1.6.5.9</ecNumber>
    </recommendedName>
</protein>
<evidence type="ECO:0000256" key="4">
    <source>
        <dbReference type="ARBA" id="ARBA00022827"/>
    </source>
</evidence>
<dbReference type="EC" id="1.6.5.9" evidence="2"/>
<dbReference type="OrthoDB" id="9781621at2"/>
<keyword evidence="8" id="KW-0812">Transmembrane</keyword>
<proteinExistence type="inferred from homology"/>
<keyword evidence="4" id="KW-0274">FAD</keyword>
<dbReference type="PANTHER" id="PTHR43706">
    <property type="entry name" value="NADH DEHYDROGENASE"/>
    <property type="match status" value="1"/>
</dbReference>
<evidence type="ECO:0000259" key="9">
    <source>
        <dbReference type="Pfam" id="PF07992"/>
    </source>
</evidence>
<evidence type="ECO:0000313" key="11">
    <source>
        <dbReference type="Proteomes" id="UP000198402"/>
    </source>
</evidence>
<dbReference type="RefSeq" id="WP_089136101.1">
    <property type="nucleotide sequence ID" value="NZ_BCMG01000001.1"/>
</dbReference>
<keyword evidence="11" id="KW-1185">Reference proteome</keyword>
<dbReference type="InterPro" id="IPR023753">
    <property type="entry name" value="FAD/NAD-binding_dom"/>
</dbReference>
<dbReference type="PANTHER" id="PTHR43706:SF47">
    <property type="entry name" value="EXTERNAL NADH-UBIQUINONE OXIDOREDUCTASE 1, MITOCHONDRIAL-RELATED"/>
    <property type="match status" value="1"/>
</dbReference>
<evidence type="ECO:0000256" key="8">
    <source>
        <dbReference type="SAM" id="Phobius"/>
    </source>
</evidence>
<keyword evidence="5" id="KW-0560">Oxidoreductase</keyword>
<evidence type="ECO:0000256" key="1">
    <source>
        <dbReference type="ARBA" id="ARBA00005272"/>
    </source>
</evidence>
<evidence type="ECO:0000256" key="5">
    <source>
        <dbReference type="ARBA" id="ARBA00023002"/>
    </source>
</evidence>